<gene>
    <name evidence="1" type="ORF">CVT23_16490</name>
</gene>
<evidence type="ECO:0000313" key="1">
    <source>
        <dbReference type="EMBL" id="PJK28553.1"/>
    </source>
</evidence>
<sequence length="61" mass="6875">MPVTARDSHGALTNDFFVNDMAHAWKPAGDILYEVCDRARAHLRICGRKRKRRRRPGAGGV</sequence>
<dbReference type="Gene3D" id="1.10.420.10">
    <property type="entry name" value="Peroxidase, domain 2"/>
    <property type="match status" value="1"/>
</dbReference>
<dbReference type="Proteomes" id="UP000229498">
    <property type="component" value="Unassembled WGS sequence"/>
</dbReference>
<accession>A0A2M9FYL4</accession>
<comment type="caution">
    <text evidence="1">The sequence shown here is derived from an EMBL/GenBank/DDBJ whole genome shotgun (WGS) entry which is preliminary data.</text>
</comment>
<reference evidence="1 2" key="1">
    <citation type="submission" date="2017-11" db="EMBL/GenBank/DDBJ databases">
        <title>Draft genome sequence of Rhizobiales bacterium SY3-13.</title>
        <authorList>
            <person name="Sun C."/>
        </authorList>
    </citation>
    <scope>NUCLEOTIDE SEQUENCE [LARGE SCALE GENOMIC DNA]</scope>
    <source>
        <strain evidence="1 2">SY3-13</strain>
    </source>
</reference>
<dbReference type="AlphaFoldDB" id="A0A2M9FYL4"/>
<evidence type="ECO:0000313" key="2">
    <source>
        <dbReference type="Proteomes" id="UP000229498"/>
    </source>
</evidence>
<proteinExistence type="predicted"/>
<protein>
    <submittedName>
        <fullName evidence="1">Uncharacterized protein</fullName>
    </submittedName>
</protein>
<name>A0A2M9FYL4_9PROT</name>
<keyword evidence="2" id="KW-1185">Reference proteome</keyword>
<dbReference type="EMBL" id="PHIG01000043">
    <property type="protein sequence ID" value="PJK28553.1"/>
    <property type="molecule type" value="Genomic_DNA"/>
</dbReference>
<organism evidence="1 2">
    <name type="scientific">Minwuia thermotolerans</name>
    <dbReference type="NCBI Taxonomy" id="2056226"/>
    <lineage>
        <taxon>Bacteria</taxon>
        <taxon>Pseudomonadati</taxon>
        <taxon>Pseudomonadota</taxon>
        <taxon>Alphaproteobacteria</taxon>
        <taxon>Minwuiales</taxon>
        <taxon>Minwuiaceae</taxon>
        <taxon>Minwuia</taxon>
    </lineage>
</organism>